<feature type="transmembrane region" description="Helical" evidence="7">
    <location>
        <begin position="6"/>
        <end position="24"/>
    </location>
</feature>
<sequence length="134" mass="13914">MDGVLVALRVLLSLAVVLGLIWVLRRRLDRGARARIAANPVTVVGRQNVGQKASVVIVDVAGQRFLLGVTDQQVNVLHQADAPAPATEVEFAVAMSGAVAAVSSGPALSTSPLGGSILSPAAWKQTAAALRRFR</sequence>
<dbReference type="OrthoDB" id="5191841at2"/>
<dbReference type="PANTHER" id="PTHR38766">
    <property type="entry name" value="FLAGELLAR PROTEIN FLIO"/>
    <property type="match status" value="1"/>
</dbReference>
<evidence type="ECO:0000256" key="3">
    <source>
        <dbReference type="ARBA" id="ARBA00022989"/>
    </source>
</evidence>
<comment type="subcellular location">
    <subcellularLocation>
        <location evidence="7">Cell membrane</location>
    </subcellularLocation>
    <subcellularLocation>
        <location evidence="7">Bacterial flagellum basal body</location>
    </subcellularLocation>
</comment>
<dbReference type="PANTHER" id="PTHR38766:SF1">
    <property type="entry name" value="FLAGELLAR PROTEIN FLIO"/>
    <property type="match status" value="1"/>
</dbReference>
<keyword evidence="3 7" id="KW-1133">Transmembrane helix</keyword>
<keyword evidence="8" id="KW-0966">Cell projection</keyword>
<dbReference type="AlphaFoldDB" id="A0A7L5AE95"/>
<dbReference type="RefSeq" id="WP_161884993.1">
    <property type="nucleotide sequence ID" value="NZ_CP017146.1"/>
</dbReference>
<keyword evidence="8" id="KW-0969">Cilium</keyword>
<keyword evidence="4 7" id="KW-0472">Membrane</keyword>
<dbReference type="GO" id="GO:0005886">
    <property type="term" value="C:plasma membrane"/>
    <property type="evidence" value="ECO:0007669"/>
    <property type="project" value="UniProtKB-SubCell"/>
</dbReference>
<keyword evidence="9" id="KW-1185">Reference proteome</keyword>
<keyword evidence="2 7" id="KW-0812">Transmembrane</keyword>
<keyword evidence="5 7" id="KW-0975">Bacterial flagellum</keyword>
<dbReference type="GO" id="GO:0009425">
    <property type="term" value="C:bacterial-type flagellum basal body"/>
    <property type="evidence" value="ECO:0007669"/>
    <property type="project" value="UniProtKB-SubCell"/>
</dbReference>
<evidence type="ECO:0000256" key="7">
    <source>
        <dbReference type="RuleBase" id="RU362064"/>
    </source>
</evidence>
<dbReference type="GO" id="GO:0044781">
    <property type="term" value="P:bacterial-type flagellum organization"/>
    <property type="evidence" value="ECO:0007669"/>
    <property type="project" value="UniProtKB-UniRule"/>
</dbReference>
<evidence type="ECO:0000256" key="2">
    <source>
        <dbReference type="ARBA" id="ARBA00022692"/>
    </source>
</evidence>
<dbReference type="Pfam" id="PF04347">
    <property type="entry name" value="FliO"/>
    <property type="match status" value="1"/>
</dbReference>
<keyword evidence="1 7" id="KW-1003">Cell membrane</keyword>
<gene>
    <name evidence="8" type="ORF">BHD05_02285</name>
</gene>
<dbReference type="KEGG" id="mant:BHD05_02285"/>
<evidence type="ECO:0000256" key="1">
    <source>
        <dbReference type="ARBA" id="ARBA00022475"/>
    </source>
</evidence>
<name>A0A7L5AE95_9MICO</name>
<evidence type="ECO:0000313" key="9">
    <source>
        <dbReference type="Proteomes" id="UP000464507"/>
    </source>
</evidence>
<proteinExistence type="inferred from homology"/>
<accession>A0A7L5AE95</accession>
<dbReference type="Proteomes" id="UP000464507">
    <property type="component" value="Chromosome"/>
</dbReference>
<dbReference type="InterPro" id="IPR022781">
    <property type="entry name" value="Flagellar_biosynth_FliO"/>
</dbReference>
<evidence type="ECO:0000256" key="5">
    <source>
        <dbReference type="ARBA" id="ARBA00023143"/>
    </source>
</evidence>
<dbReference type="EMBL" id="CP017146">
    <property type="protein sequence ID" value="QHO68633.1"/>
    <property type="molecule type" value="Genomic_DNA"/>
</dbReference>
<evidence type="ECO:0000256" key="6">
    <source>
        <dbReference type="ARBA" id="ARBA00037937"/>
    </source>
</evidence>
<keyword evidence="8" id="KW-0282">Flagellum</keyword>
<evidence type="ECO:0000313" key="8">
    <source>
        <dbReference type="EMBL" id="QHO68633.1"/>
    </source>
</evidence>
<dbReference type="NCBIfam" id="TIGR03500">
    <property type="entry name" value="FliO_TIGR"/>
    <property type="match status" value="1"/>
</dbReference>
<dbReference type="InterPro" id="IPR052205">
    <property type="entry name" value="FliO/MopB"/>
</dbReference>
<evidence type="ECO:0000256" key="4">
    <source>
        <dbReference type="ARBA" id="ARBA00023136"/>
    </source>
</evidence>
<organism evidence="8 9">
    <name type="scientific">Marisediminicola antarctica</name>
    <dbReference type="NCBI Taxonomy" id="674079"/>
    <lineage>
        <taxon>Bacteria</taxon>
        <taxon>Bacillati</taxon>
        <taxon>Actinomycetota</taxon>
        <taxon>Actinomycetes</taxon>
        <taxon>Micrococcales</taxon>
        <taxon>Microbacteriaceae</taxon>
        <taxon>Marisediminicola</taxon>
    </lineage>
</organism>
<protein>
    <recommendedName>
        <fullName evidence="7">Flagellar protein</fullName>
    </recommendedName>
</protein>
<reference evidence="8 9" key="1">
    <citation type="submission" date="2016-09" db="EMBL/GenBank/DDBJ databases">
        <title>Complete genome sequence of microbes from the polar regions.</title>
        <authorList>
            <person name="Liao L."/>
            <person name="Chen B."/>
        </authorList>
    </citation>
    <scope>NUCLEOTIDE SEQUENCE [LARGE SCALE GENOMIC DNA]</scope>
    <source>
        <strain evidence="8 9">ZS314</strain>
    </source>
</reference>
<comment type="similarity">
    <text evidence="6 7">Belongs to the FliO/MopB family.</text>
</comment>